<dbReference type="Proteomes" id="UP000826195">
    <property type="component" value="Unassembled WGS sequence"/>
</dbReference>
<name>A0AAV7IWI1_COTGL</name>
<keyword evidence="2" id="KW-1185">Reference proteome</keyword>
<evidence type="ECO:0000313" key="1">
    <source>
        <dbReference type="EMBL" id="KAH0557419.1"/>
    </source>
</evidence>
<proteinExistence type="predicted"/>
<gene>
    <name evidence="1" type="ORF">KQX54_005727</name>
</gene>
<dbReference type="AlphaFoldDB" id="A0AAV7IWI1"/>
<dbReference type="EMBL" id="JAHXZJ010000747">
    <property type="protein sequence ID" value="KAH0557419.1"/>
    <property type="molecule type" value="Genomic_DNA"/>
</dbReference>
<protein>
    <submittedName>
        <fullName evidence="1">Uncharacterized protein</fullName>
    </submittedName>
</protein>
<sequence length="83" mass="10093">MCGKYKGIEELKEAKIWRMGKVDEKLKMKKNKNKDIRRKDRKNWNCFASWALIYRTAGPLNWLRIIVCPSTWNPLYRSIYREL</sequence>
<evidence type="ECO:0000313" key="2">
    <source>
        <dbReference type="Proteomes" id="UP000826195"/>
    </source>
</evidence>
<organism evidence="1 2">
    <name type="scientific">Cotesia glomerata</name>
    <name type="common">Lepidopteran parasitic wasp</name>
    <name type="synonym">Apanteles glomeratus</name>
    <dbReference type="NCBI Taxonomy" id="32391"/>
    <lineage>
        <taxon>Eukaryota</taxon>
        <taxon>Metazoa</taxon>
        <taxon>Ecdysozoa</taxon>
        <taxon>Arthropoda</taxon>
        <taxon>Hexapoda</taxon>
        <taxon>Insecta</taxon>
        <taxon>Pterygota</taxon>
        <taxon>Neoptera</taxon>
        <taxon>Endopterygota</taxon>
        <taxon>Hymenoptera</taxon>
        <taxon>Apocrita</taxon>
        <taxon>Ichneumonoidea</taxon>
        <taxon>Braconidae</taxon>
        <taxon>Microgastrinae</taxon>
        <taxon>Cotesia</taxon>
    </lineage>
</organism>
<reference evidence="1 2" key="1">
    <citation type="journal article" date="2021" name="J. Hered.">
        <title>A chromosome-level genome assembly of the parasitoid wasp, Cotesia glomerata (Hymenoptera: Braconidae).</title>
        <authorList>
            <person name="Pinto B.J."/>
            <person name="Weis J.J."/>
            <person name="Gamble T."/>
            <person name="Ode P.J."/>
            <person name="Paul R."/>
            <person name="Zaspel J.M."/>
        </authorList>
    </citation>
    <scope>NUCLEOTIDE SEQUENCE [LARGE SCALE GENOMIC DNA]</scope>
    <source>
        <strain evidence="1">CgM1</strain>
    </source>
</reference>
<accession>A0AAV7IWI1</accession>
<comment type="caution">
    <text evidence="1">The sequence shown here is derived from an EMBL/GenBank/DDBJ whole genome shotgun (WGS) entry which is preliminary data.</text>
</comment>